<evidence type="ECO:0000259" key="6">
    <source>
        <dbReference type="Pfam" id="PF02885"/>
    </source>
</evidence>
<dbReference type="RefSeq" id="WP_046217669.1">
    <property type="nucleotide sequence ID" value="NZ_CP011974.1"/>
</dbReference>
<keyword evidence="4" id="KW-0057">Aromatic amino acid biosynthesis</keyword>
<evidence type="ECO:0000256" key="1">
    <source>
        <dbReference type="ARBA" id="ARBA00022676"/>
    </source>
</evidence>
<protein>
    <submittedName>
        <fullName evidence="7">Glycosyl transferase</fullName>
    </submittedName>
</protein>
<dbReference type="Pfam" id="PF02885">
    <property type="entry name" value="Glycos_trans_3N"/>
    <property type="match status" value="1"/>
</dbReference>
<dbReference type="Proteomes" id="UP000036202">
    <property type="component" value="Chromosome"/>
</dbReference>
<accession>A0A0H4KMB7</accession>
<dbReference type="InterPro" id="IPR000312">
    <property type="entry name" value="Glycosyl_Trfase_fam3"/>
</dbReference>
<dbReference type="PANTHER" id="PTHR43285:SF2">
    <property type="entry name" value="ANTHRANILATE PHOSPHORIBOSYLTRANSFERASE"/>
    <property type="match status" value="1"/>
</dbReference>
<gene>
    <name evidence="7" type="ORF">BEH_16020</name>
</gene>
<sequence>MQQWIKEVARGQRGAKDLPFEEAEKAAHMMATGEATDVQIATFLTGQRIKTETPEELDAFVKVYRENSEQINVNENIRENLVDYSSPYAGRNSFFATIPVNVLLASRGMPVCLHSSNSLPPKYGTTIKDVLTELGINTEESVDEIATSLEKIKIGFYHTEKLSPPLKRLRSIRKEMGIRTTFNTVEKMLNLAHAPNIVLGAFHRTAINKILPVFKTLDVKKAVVVQGIEGSDDLAVHRNSFVFQIQDGQESSFIVSPKEYDLYLPEEEFVKKRSLQNQVETIESVLKGEKNDLYAYNQVVLNTALRLYLFGYESSIADGVAWARNALDRRVGQEVLKEWRSIL</sequence>
<dbReference type="PATRIC" id="fig|135735.6.peg.3402"/>
<keyword evidence="8" id="KW-1185">Reference proteome</keyword>
<evidence type="ECO:0000256" key="2">
    <source>
        <dbReference type="ARBA" id="ARBA00022679"/>
    </source>
</evidence>
<dbReference type="SUPFAM" id="SSF52418">
    <property type="entry name" value="Nucleoside phosphorylase/phosphoribosyltransferase catalytic domain"/>
    <property type="match status" value="1"/>
</dbReference>
<dbReference type="InterPro" id="IPR005940">
    <property type="entry name" value="Anthranilate_Pribosyl_Tfrase"/>
</dbReference>
<dbReference type="Gene3D" id="1.20.970.10">
    <property type="entry name" value="Transferase, Pyrimidine Nucleoside Phosphorylase, Chain C"/>
    <property type="match status" value="1"/>
</dbReference>
<evidence type="ECO:0000256" key="3">
    <source>
        <dbReference type="ARBA" id="ARBA00022822"/>
    </source>
</evidence>
<dbReference type="InterPro" id="IPR035902">
    <property type="entry name" value="Nuc_phospho_transferase"/>
</dbReference>
<dbReference type="GO" id="GO:0004048">
    <property type="term" value="F:anthranilate phosphoribosyltransferase activity"/>
    <property type="evidence" value="ECO:0007669"/>
    <property type="project" value="InterPro"/>
</dbReference>
<dbReference type="Pfam" id="PF00591">
    <property type="entry name" value="Glycos_transf_3"/>
    <property type="match status" value="1"/>
</dbReference>
<proteinExistence type="predicted"/>
<dbReference type="EMBL" id="CP011974">
    <property type="protein sequence ID" value="AKO93444.1"/>
    <property type="molecule type" value="Genomic_DNA"/>
</dbReference>
<name>A0A0H4KMB7_9BACI</name>
<dbReference type="SUPFAM" id="SSF47648">
    <property type="entry name" value="Nucleoside phosphorylase/phosphoribosyltransferase N-terminal domain"/>
    <property type="match status" value="1"/>
</dbReference>
<evidence type="ECO:0000256" key="4">
    <source>
        <dbReference type="ARBA" id="ARBA00023141"/>
    </source>
</evidence>
<evidence type="ECO:0000313" key="7">
    <source>
        <dbReference type="EMBL" id="AKO93444.1"/>
    </source>
</evidence>
<organism evidence="7 8">
    <name type="scientific">Priestia filamentosa</name>
    <dbReference type="NCBI Taxonomy" id="1402861"/>
    <lineage>
        <taxon>Bacteria</taxon>
        <taxon>Bacillati</taxon>
        <taxon>Bacillota</taxon>
        <taxon>Bacilli</taxon>
        <taxon>Bacillales</taxon>
        <taxon>Bacillaceae</taxon>
        <taxon>Priestia</taxon>
    </lineage>
</organism>
<dbReference type="Gene3D" id="3.40.1030.10">
    <property type="entry name" value="Nucleoside phosphorylase/phosphoribosyltransferase catalytic domain"/>
    <property type="match status" value="1"/>
</dbReference>
<evidence type="ECO:0000313" key="8">
    <source>
        <dbReference type="Proteomes" id="UP000036202"/>
    </source>
</evidence>
<keyword evidence="3" id="KW-0028">Amino-acid biosynthesis</keyword>
<dbReference type="AlphaFoldDB" id="A0A0H4KMB7"/>
<dbReference type="KEGG" id="beo:BEH_16020"/>
<dbReference type="OrthoDB" id="9926at2"/>
<evidence type="ECO:0000259" key="5">
    <source>
        <dbReference type="Pfam" id="PF00591"/>
    </source>
</evidence>
<keyword evidence="1" id="KW-0328">Glycosyltransferase</keyword>
<dbReference type="GO" id="GO:0000162">
    <property type="term" value="P:L-tryptophan biosynthetic process"/>
    <property type="evidence" value="ECO:0007669"/>
    <property type="project" value="UniProtKB-KW"/>
</dbReference>
<dbReference type="PANTHER" id="PTHR43285">
    <property type="entry name" value="ANTHRANILATE PHOSPHORIBOSYLTRANSFERASE"/>
    <property type="match status" value="1"/>
</dbReference>
<dbReference type="InterPro" id="IPR017459">
    <property type="entry name" value="Glycosyl_Trfase_fam3_N_dom"/>
</dbReference>
<dbReference type="GO" id="GO:0005829">
    <property type="term" value="C:cytosol"/>
    <property type="evidence" value="ECO:0007669"/>
    <property type="project" value="TreeGrafter"/>
</dbReference>
<reference evidence="7 8" key="1">
    <citation type="journal article" date="2015" name="PLoS ONE">
        <title>Genome Sequence of Bacillus endophyticus and Analysis of Its Companion Mechanism in the Ketogulonigenium vulgare-Bacillus Strain Consortium.</title>
        <authorList>
            <person name="Jia N."/>
            <person name="Du J."/>
            <person name="Ding M.Z."/>
            <person name="Gao F."/>
            <person name="Yuan Y.J."/>
        </authorList>
    </citation>
    <scope>NUCLEOTIDE SEQUENCE [LARGE SCALE GENOMIC DNA]</scope>
    <source>
        <strain evidence="7 8">Hbe603</strain>
    </source>
</reference>
<keyword evidence="3" id="KW-0822">Tryptophan biosynthesis</keyword>
<dbReference type="InterPro" id="IPR036320">
    <property type="entry name" value="Glycosyl_Trfase_fam3_N_dom_sf"/>
</dbReference>
<feature type="domain" description="Glycosyl transferase family 3 N-terminal" evidence="6">
    <location>
        <begin position="3"/>
        <end position="67"/>
    </location>
</feature>
<keyword evidence="2 7" id="KW-0808">Transferase</keyword>
<feature type="domain" description="Glycosyl transferase family 3" evidence="5">
    <location>
        <begin position="91"/>
        <end position="328"/>
    </location>
</feature>
<reference evidence="8" key="2">
    <citation type="submission" date="2015-06" db="EMBL/GenBank/DDBJ databases">
        <title>Genome Sequence of Bacillus endophyticus and Analysis of its Companion Mechanism in the Ketogulonigenium vulgare-Bacillus strain Consortium.</title>
        <authorList>
            <person name="Jia N."/>
            <person name="Du J."/>
            <person name="Ding M.-Z."/>
            <person name="Gao F."/>
            <person name="Yuan Y.-J."/>
        </authorList>
    </citation>
    <scope>NUCLEOTIDE SEQUENCE [LARGE SCALE GENOMIC DNA]</scope>
    <source>
        <strain evidence="8">Hbe603</strain>
    </source>
</reference>